<organism evidence="2 3">
    <name type="scientific">Dipteronia sinensis</name>
    <dbReference type="NCBI Taxonomy" id="43782"/>
    <lineage>
        <taxon>Eukaryota</taxon>
        <taxon>Viridiplantae</taxon>
        <taxon>Streptophyta</taxon>
        <taxon>Embryophyta</taxon>
        <taxon>Tracheophyta</taxon>
        <taxon>Spermatophyta</taxon>
        <taxon>Magnoliopsida</taxon>
        <taxon>eudicotyledons</taxon>
        <taxon>Gunneridae</taxon>
        <taxon>Pentapetalae</taxon>
        <taxon>rosids</taxon>
        <taxon>malvids</taxon>
        <taxon>Sapindales</taxon>
        <taxon>Sapindaceae</taxon>
        <taxon>Hippocastanoideae</taxon>
        <taxon>Acereae</taxon>
        <taxon>Dipteronia</taxon>
    </lineage>
</organism>
<dbReference type="InterPro" id="IPR007541">
    <property type="entry name" value="Uncharacterised_BSP"/>
</dbReference>
<dbReference type="PANTHER" id="PTHR33321">
    <property type="match status" value="1"/>
</dbReference>
<dbReference type="AlphaFoldDB" id="A0AAD9ZTC2"/>
<dbReference type="PANTHER" id="PTHR33321:SF12">
    <property type="entry name" value="PLANT BASIC SECRETORY PROTEIN (BSP) FAMILY PROTEIN"/>
    <property type="match status" value="1"/>
</dbReference>
<comment type="caution">
    <text evidence="2">The sequence shown here is derived from an EMBL/GenBank/DDBJ whole genome shotgun (WGS) entry which is preliminary data.</text>
</comment>
<evidence type="ECO:0000313" key="2">
    <source>
        <dbReference type="EMBL" id="KAK3192920.1"/>
    </source>
</evidence>
<gene>
    <name evidence="2" type="ORF">Dsin_024230</name>
</gene>
<dbReference type="Proteomes" id="UP001281410">
    <property type="component" value="Unassembled WGS sequence"/>
</dbReference>
<keyword evidence="1" id="KW-0732">Signal</keyword>
<sequence>MVQPTFFLLSLLVITCLHGIHAVDYTVTNRAETTSGGQIFNNQIGAEYAKQTMTSATDFIWRLFQQNTPADRKEVPRVPLFINDMEPGQAPAYSTNNEIHINDEYLSGIRGDIKRDFNGIVYHEMTHVWQWDGRGQVHSQGRGGLIDGIADFVRLKANLAPENWGPPGQGSQWFEGYRVTAQFLDYCNDLRNGFVAELNKKMRESYSDNFFMELLGKSVDQLWSDYKAKYGN</sequence>
<proteinExistence type="predicted"/>
<keyword evidence="3" id="KW-1185">Reference proteome</keyword>
<evidence type="ECO:0000313" key="3">
    <source>
        <dbReference type="Proteomes" id="UP001281410"/>
    </source>
</evidence>
<evidence type="ECO:0000256" key="1">
    <source>
        <dbReference type="SAM" id="SignalP"/>
    </source>
</evidence>
<feature type="chain" id="PRO_5042072865" evidence="1">
    <location>
        <begin position="23"/>
        <end position="232"/>
    </location>
</feature>
<reference evidence="2" key="1">
    <citation type="journal article" date="2023" name="Plant J.">
        <title>Genome sequences and population genomics provide insights into the demographic history, inbreeding, and mutation load of two 'living fossil' tree species of Dipteronia.</title>
        <authorList>
            <person name="Feng Y."/>
            <person name="Comes H.P."/>
            <person name="Chen J."/>
            <person name="Zhu S."/>
            <person name="Lu R."/>
            <person name="Zhang X."/>
            <person name="Li P."/>
            <person name="Qiu J."/>
            <person name="Olsen K.M."/>
            <person name="Qiu Y."/>
        </authorList>
    </citation>
    <scope>NUCLEOTIDE SEQUENCE</scope>
    <source>
        <strain evidence="2">NBL</strain>
    </source>
</reference>
<dbReference type="Pfam" id="PF04450">
    <property type="entry name" value="BSP"/>
    <property type="match status" value="1"/>
</dbReference>
<dbReference type="EMBL" id="JANJYJ010000008">
    <property type="protein sequence ID" value="KAK3192920.1"/>
    <property type="molecule type" value="Genomic_DNA"/>
</dbReference>
<feature type="signal peptide" evidence="1">
    <location>
        <begin position="1"/>
        <end position="22"/>
    </location>
</feature>
<name>A0AAD9ZTC2_9ROSI</name>
<protein>
    <submittedName>
        <fullName evidence="2">Uncharacterized protein</fullName>
    </submittedName>
</protein>
<accession>A0AAD9ZTC2</accession>